<organism evidence="2 3">
    <name type="scientific">Zopfia rhizophila CBS 207.26</name>
    <dbReference type="NCBI Taxonomy" id="1314779"/>
    <lineage>
        <taxon>Eukaryota</taxon>
        <taxon>Fungi</taxon>
        <taxon>Dikarya</taxon>
        <taxon>Ascomycota</taxon>
        <taxon>Pezizomycotina</taxon>
        <taxon>Dothideomycetes</taxon>
        <taxon>Dothideomycetes incertae sedis</taxon>
        <taxon>Zopfiaceae</taxon>
        <taxon>Zopfia</taxon>
    </lineage>
</organism>
<accession>A0A6A6ETJ7</accession>
<sequence length="471" mass="52513">MAPMENRTPSTSPEKAADERSANVYSQPPPQFALRTRHTSSKSLSQMAQHMPASELSLDQFVSLTLQLGAAQNEISHLKDINKELKERIKELEVALSEEKNKVQAARAPVSNPTASLPLGSSTPSRRNGFVPTTPSSKPTPGSGGFTRRRHGRTETPDQRSLAAMLGPQFTLGMLPQDDRGLLNDFFDAIKSWADYWTLKPATLPPEVEVALVRLPTVKAFLRNTQNRQPIVADLDLRSALVASIVSRDIAYYGMCDHFLYNSGHPGAGACDDLFSQYNNLATGNVEEKQRLLSQQKTLYTTIKNETSHREWRAEIAWKRSGHLIGDLGPILESQPALNRHNTLNDLFIKGYRVGFRMRMETSKWQMAWPLDGDDFDFELMVNQSHDLCGDALRTLSRIQEYPGNFTVRFGKSPTIIKSDFSTGVEVRTVIHKAMVYLEEKQQFIGVERRRRGTTVGANNNSLSGAGIISA</sequence>
<dbReference type="EMBL" id="ML994611">
    <property type="protein sequence ID" value="KAF2194515.1"/>
    <property type="molecule type" value="Genomic_DNA"/>
</dbReference>
<feature type="region of interest" description="Disordered" evidence="1">
    <location>
        <begin position="1"/>
        <end position="49"/>
    </location>
</feature>
<proteinExistence type="predicted"/>
<protein>
    <submittedName>
        <fullName evidence="2">Uncharacterized protein</fullName>
    </submittedName>
</protein>
<reference evidence="2" key="1">
    <citation type="journal article" date="2020" name="Stud. Mycol.">
        <title>101 Dothideomycetes genomes: a test case for predicting lifestyles and emergence of pathogens.</title>
        <authorList>
            <person name="Haridas S."/>
            <person name="Albert R."/>
            <person name="Binder M."/>
            <person name="Bloem J."/>
            <person name="Labutti K."/>
            <person name="Salamov A."/>
            <person name="Andreopoulos B."/>
            <person name="Baker S."/>
            <person name="Barry K."/>
            <person name="Bills G."/>
            <person name="Bluhm B."/>
            <person name="Cannon C."/>
            <person name="Castanera R."/>
            <person name="Culley D."/>
            <person name="Daum C."/>
            <person name="Ezra D."/>
            <person name="Gonzalez J."/>
            <person name="Henrissat B."/>
            <person name="Kuo A."/>
            <person name="Liang C."/>
            <person name="Lipzen A."/>
            <person name="Lutzoni F."/>
            <person name="Magnuson J."/>
            <person name="Mondo S."/>
            <person name="Nolan M."/>
            <person name="Ohm R."/>
            <person name="Pangilinan J."/>
            <person name="Park H.-J."/>
            <person name="Ramirez L."/>
            <person name="Alfaro M."/>
            <person name="Sun H."/>
            <person name="Tritt A."/>
            <person name="Yoshinaga Y."/>
            <person name="Zwiers L.-H."/>
            <person name="Turgeon B."/>
            <person name="Goodwin S."/>
            <person name="Spatafora J."/>
            <person name="Crous P."/>
            <person name="Grigoriev I."/>
        </authorList>
    </citation>
    <scope>NUCLEOTIDE SEQUENCE</scope>
    <source>
        <strain evidence="2">CBS 207.26</strain>
    </source>
</reference>
<evidence type="ECO:0000313" key="2">
    <source>
        <dbReference type="EMBL" id="KAF2194515.1"/>
    </source>
</evidence>
<feature type="compositionally biased region" description="Polar residues" evidence="1">
    <location>
        <begin position="111"/>
        <end position="126"/>
    </location>
</feature>
<dbReference type="AlphaFoldDB" id="A0A6A6ETJ7"/>
<evidence type="ECO:0000313" key="3">
    <source>
        <dbReference type="Proteomes" id="UP000800200"/>
    </source>
</evidence>
<dbReference type="OrthoDB" id="3789787at2759"/>
<gene>
    <name evidence="2" type="ORF">K469DRAFT_744433</name>
</gene>
<name>A0A6A6ETJ7_9PEZI</name>
<evidence type="ECO:0000256" key="1">
    <source>
        <dbReference type="SAM" id="MobiDB-lite"/>
    </source>
</evidence>
<feature type="region of interest" description="Disordered" evidence="1">
    <location>
        <begin position="100"/>
        <end position="160"/>
    </location>
</feature>
<dbReference type="Proteomes" id="UP000800200">
    <property type="component" value="Unassembled WGS sequence"/>
</dbReference>
<feature type="compositionally biased region" description="Low complexity" evidence="1">
    <location>
        <begin position="132"/>
        <end position="141"/>
    </location>
</feature>
<keyword evidence="3" id="KW-1185">Reference proteome</keyword>